<reference evidence="1" key="1">
    <citation type="submission" date="2021-02" db="EMBL/GenBank/DDBJ databases">
        <authorList>
            <person name="Dougan E. K."/>
            <person name="Rhodes N."/>
            <person name="Thang M."/>
            <person name="Chan C."/>
        </authorList>
    </citation>
    <scope>NUCLEOTIDE SEQUENCE</scope>
</reference>
<sequence>MNVLSPFERSHLSTDGHINLAKRLKNPEDVQRWTRALREWQAPGTCLRVHLEHNDLTEEQAADILNAIGGNVQAVYLHHNRIRSLQTLTSFLHKHSRTLLELHLSHNQLCTLEAEALLLQIVEPAVHSSNHAPSSICSWVRLEFNCIDVKKLTDRLPTSITRRLQVDDNGCTPTRCCCENRRQNQRIHTKFLPLQYTVMPDTEDIDDQ</sequence>
<evidence type="ECO:0000313" key="1">
    <source>
        <dbReference type="EMBL" id="CAE7588152.1"/>
    </source>
</evidence>
<dbReference type="OrthoDB" id="459673at2759"/>
<dbReference type="EMBL" id="CAJNJA010027875">
    <property type="protein sequence ID" value="CAE7588152.1"/>
    <property type="molecule type" value="Genomic_DNA"/>
</dbReference>
<accession>A0A812UZJ3</accession>
<dbReference type="PROSITE" id="PS51450">
    <property type="entry name" value="LRR"/>
    <property type="match status" value="1"/>
</dbReference>
<organism evidence="1 2">
    <name type="scientific">Symbiodinium necroappetens</name>
    <dbReference type="NCBI Taxonomy" id="1628268"/>
    <lineage>
        <taxon>Eukaryota</taxon>
        <taxon>Sar</taxon>
        <taxon>Alveolata</taxon>
        <taxon>Dinophyceae</taxon>
        <taxon>Suessiales</taxon>
        <taxon>Symbiodiniaceae</taxon>
        <taxon>Symbiodinium</taxon>
    </lineage>
</organism>
<protein>
    <submittedName>
        <fullName evidence="1">ABCB10 protein</fullName>
    </submittedName>
</protein>
<dbReference type="Proteomes" id="UP000601435">
    <property type="component" value="Unassembled WGS sequence"/>
</dbReference>
<dbReference type="AlphaFoldDB" id="A0A812UZJ3"/>
<dbReference type="SUPFAM" id="SSF52047">
    <property type="entry name" value="RNI-like"/>
    <property type="match status" value="1"/>
</dbReference>
<evidence type="ECO:0000313" key="2">
    <source>
        <dbReference type="Proteomes" id="UP000601435"/>
    </source>
</evidence>
<dbReference type="Gene3D" id="3.80.10.10">
    <property type="entry name" value="Ribonuclease Inhibitor"/>
    <property type="match status" value="1"/>
</dbReference>
<dbReference type="InterPro" id="IPR032675">
    <property type="entry name" value="LRR_dom_sf"/>
</dbReference>
<comment type="caution">
    <text evidence="1">The sequence shown here is derived from an EMBL/GenBank/DDBJ whole genome shotgun (WGS) entry which is preliminary data.</text>
</comment>
<gene>
    <name evidence="1" type="primary">ABCB10</name>
    <name evidence="1" type="ORF">SNEC2469_LOCUS16996</name>
</gene>
<keyword evidence="2" id="KW-1185">Reference proteome</keyword>
<dbReference type="InterPro" id="IPR001611">
    <property type="entry name" value="Leu-rich_rpt"/>
</dbReference>
<name>A0A812UZJ3_9DINO</name>
<proteinExistence type="predicted"/>